<gene>
    <name evidence="2" type="ORF">HW561_06360</name>
</gene>
<reference evidence="2 3" key="1">
    <citation type="submission" date="2020-06" db="EMBL/GenBank/DDBJ databases">
        <authorList>
            <person name="Cao W.R."/>
        </authorList>
    </citation>
    <scope>NUCLEOTIDE SEQUENCE [LARGE SCALE GENOMIC DNA]</scope>
    <source>
        <strain evidence="2 3">B1Z28</strain>
    </source>
</reference>
<evidence type="ECO:0000313" key="2">
    <source>
        <dbReference type="EMBL" id="NVO55406.1"/>
    </source>
</evidence>
<dbReference type="Pfam" id="PF01323">
    <property type="entry name" value="DSBA"/>
    <property type="match status" value="1"/>
</dbReference>
<dbReference type="Gene3D" id="3.40.30.10">
    <property type="entry name" value="Glutaredoxin"/>
    <property type="match status" value="2"/>
</dbReference>
<dbReference type="EMBL" id="JABXWT010000002">
    <property type="protein sequence ID" value="NVO55406.1"/>
    <property type="molecule type" value="Genomic_DNA"/>
</dbReference>
<dbReference type="InterPro" id="IPR001853">
    <property type="entry name" value="DSBA-like_thioredoxin_dom"/>
</dbReference>
<dbReference type="Proteomes" id="UP000630805">
    <property type="component" value="Unassembled WGS sequence"/>
</dbReference>
<dbReference type="InterPro" id="IPR036249">
    <property type="entry name" value="Thioredoxin-like_sf"/>
</dbReference>
<feature type="domain" description="DSBA-like thioredoxin" evidence="1">
    <location>
        <begin position="225"/>
        <end position="409"/>
    </location>
</feature>
<evidence type="ECO:0000259" key="1">
    <source>
        <dbReference type="Pfam" id="PF01323"/>
    </source>
</evidence>
<proteinExistence type="predicted"/>
<name>A0ABX2PMP6_9RHOB</name>
<protein>
    <submittedName>
        <fullName evidence="2">DsbA family protein</fullName>
    </submittedName>
</protein>
<dbReference type="PANTHER" id="PTHR42943">
    <property type="entry name" value="GLUTATHIONE S-TRANSFERASE KAPPA"/>
    <property type="match status" value="1"/>
</dbReference>
<dbReference type="PANTHER" id="PTHR42943:SF4">
    <property type="entry name" value="C2H2-TYPE DOMAIN-CONTAINING PROTEIN"/>
    <property type="match status" value="1"/>
</dbReference>
<dbReference type="SUPFAM" id="SSF52833">
    <property type="entry name" value="Thioredoxin-like"/>
    <property type="match status" value="2"/>
</dbReference>
<organism evidence="2 3">
    <name type="scientific">Ruegeria haliotis</name>
    <dbReference type="NCBI Taxonomy" id="2747601"/>
    <lineage>
        <taxon>Bacteria</taxon>
        <taxon>Pseudomonadati</taxon>
        <taxon>Pseudomonadota</taxon>
        <taxon>Alphaproteobacteria</taxon>
        <taxon>Rhodobacterales</taxon>
        <taxon>Roseobacteraceae</taxon>
        <taxon>Ruegeria</taxon>
    </lineage>
</organism>
<keyword evidence="3" id="KW-1185">Reference proteome</keyword>
<dbReference type="InterPro" id="IPR051924">
    <property type="entry name" value="GST_Kappa/NadH"/>
</dbReference>
<comment type="caution">
    <text evidence="2">The sequence shown here is derived from an EMBL/GenBank/DDBJ whole genome shotgun (WGS) entry which is preliminary data.</text>
</comment>
<accession>A0ABX2PMP6</accession>
<evidence type="ECO:0000313" key="3">
    <source>
        <dbReference type="Proteomes" id="UP000630805"/>
    </source>
</evidence>
<sequence>MKPHIAAILTSRGLLTARRQAQELKRRVRREPHIVRYFHDVSDPYCYLTSQVLVEFQRRYKVELRPYLISGPPSDALPDPKAYHDNAIRDVMQLAKRFDMPSPKISKPNVEAISQAERILAAGISCPDFATIARQVSSDLWSGSDLPSMPEVDPSNVMNAGDRALAAAGHYLGGTFQYAGEWYWGVDRLHYLESRLQQAGLGERVSPIVPVPRLQAENAFEEGRQVEFFFSFRSPYSYLAFDRIRDLTCRHNAKLILRPVLPMLMRGLPVPSLKSSYILKDCAREARRMEIPFGRICDPLGKGVERGYALLDFAEGQGLLPEFCAAFMSGVWADGLNAATDQGLSKIVRRAGLIWKDAQADLNATGWLSRITANQDHLQEIGLWGVPSFRVGGRSIWGQDRLWAVEDLLTGTR</sequence>